<dbReference type="InterPro" id="IPR043519">
    <property type="entry name" value="NT_sf"/>
</dbReference>
<dbReference type="GO" id="GO:0015970">
    <property type="term" value="P:guanosine tetraphosphate biosynthetic process"/>
    <property type="evidence" value="ECO:0007669"/>
    <property type="project" value="UniProtKB-UniPathway"/>
</dbReference>
<keyword evidence="3" id="KW-0418">Kinase</keyword>
<dbReference type="PANTHER" id="PTHR47837:SF1">
    <property type="entry name" value="GTP PYROPHOSPHOKINASE YJBM"/>
    <property type="match status" value="1"/>
</dbReference>
<proteinExistence type="predicted"/>
<feature type="domain" description="RelA/SpoT" evidence="2">
    <location>
        <begin position="55"/>
        <end position="181"/>
    </location>
</feature>
<comment type="caution">
    <text evidence="3">The sequence shown here is derived from an EMBL/GenBank/DDBJ whole genome shotgun (WGS) entry which is preliminary data.</text>
</comment>
<dbReference type="InterPro" id="IPR052366">
    <property type="entry name" value="GTP_Pyrophosphokinase"/>
</dbReference>
<gene>
    <name evidence="3" type="ORF">DCCM_1996</name>
</gene>
<sequence>MSANLEQLKKEYYDNYEDYGTAADSIVEDLKAFLERYQRAYRLQVKQYPLYRFEARVKSWESIADKIQRKEQYRNAKSLNDLPDTIGVFIIVELAEDLEKIVRLLDKKHDKLLQTSHISSLEHSPTKHENGNLSHHYDGVYSLKAGAATANYNFEIQLRSEVENLWSNIEHMSFYKNKAKSRNDRILKRLKEHSFNLLLQADDVLSILRRERMKNDLLDLKEKMYEALEGYFDGIKIRDAESVSGYLYECWDLPFDTMTVEDFEHLFAGAFRVKDEQVDLILENYTPDEMHDRLYNYLKKNMTLSDKIILKMGISSNEPYVAVDYLLSDMEEACCTECGKWVDYNDADFFAAKVEMRGKFYCRECAEKKLNYCQACGSVLVPGKFCKSCFSKLPFKIN</sequence>
<dbReference type="Pfam" id="PF04607">
    <property type="entry name" value="RelA_SpoT"/>
    <property type="match status" value="1"/>
</dbReference>
<comment type="pathway">
    <text evidence="1">Purine metabolism; ppGpp biosynthesis; ppGpp from GTP: step 1/2.</text>
</comment>
<dbReference type="SUPFAM" id="SSF81301">
    <property type="entry name" value="Nucleotidyltransferase"/>
    <property type="match status" value="1"/>
</dbReference>
<protein>
    <submittedName>
        <fullName evidence="3">GTP pyrophosphokinase</fullName>
    </submittedName>
</protein>
<dbReference type="AlphaFoldDB" id="A0A2L2X9I6"/>
<dbReference type="PANTHER" id="PTHR47837">
    <property type="entry name" value="GTP PYROPHOSPHOKINASE YJBM"/>
    <property type="match status" value="1"/>
</dbReference>
<keyword evidence="4" id="KW-1185">Reference proteome</keyword>
<dbReference type="Proteomes" id="UP000239549">
    <property type="component" value="Unassembled WGS sequence"/>
</dbReference>
<dbReference type="RefSeq" id="WP_104371369.1">
    <property type="nucleotide sequence ID" value="NZ_BFAV01000071.1"/>
</dbReference>
<dbReference type="EMBL" id="BFAV01000071">
    <property type="protein sequence ID" value="GBF32899.1"/>
    <property type="molecule type" value="Genomic_DNA"/>
</dbReference>
<keyword evidence="3" id="KW-0808">Transferase</keyword>
<evidence type="ECO:0000313" key="3">
    <source>
        <dbReference type="EMBL" id="GBF32899.1"/>
    </source>
</evidence>
<dbReference type="UniPathway" id="UPA00908">
    <property type="reaction ID" value="UER00884"/>
</dbReference>
<evidence type="ECO:0000259" key="2">
    <source>
        <dbReference type="SMART" id="SM00954"/>
    </source>
</evidence>
<evidence type="ECO:0000256" key="1">
    <source>
        <dbReference type="ARBA" id="ARBA00004976"/>
    </source>
</evidence>
<dbReference type="Gene3D" id="3.30.460.10">
    <property type="entry name" value="Beta Polymerase, domain 2"/>
    <property type="match status" value="1"/>
</dbReference>
<dbReference type="GO" id="GO:0016301">
    <property type="term" value="F:kinase activity"/>
    <property type="evidence" value="ECO:0007669"/>
    <property type="project" value="UniProtKB-KW"/>
</dbReference>
<name>A0A2L2X9I6_9FIRM</name>
<reference evidence="4" key="1">
    <citation type="submission" date="2018-02" db="EMBL/GenBank/DDBJ databases">
        <title>Genome sequence of Desulfocucumis palustris strain NAW-5.</title>
        <authorList>
            <person name="Watanabe M."/>
            <person name="Kojima H."/>
            <person name="Fukui M."/>
        </authorList>
    </citation>
    <scope>NUCLEOTIDE SEQUENCE [LARGE SCALE GENOMIC DNA]</scope>
    <source>
        <strain evidence="4">NAW-5</strain>
    </source>
</reference>
<dbReference type="SMART" id="SM00954">
    <property type="entry name" value="RelA_SpoT"/>
    <property type="match status" value="1"/>
</dbReference>
<evidence type="ECO:0000313" key="4">
    <source>
        <dbReference type="Proteomes" id="UP000239549"/>
    </source>
</evidence>
<dbReference type="InterPro" id="IPR007685">
    <property type="entry name" value="RelA_SpoT"/>
</dbReference>
<dbReference type="CDD" id="cd05399">
    <property type="entry name" value="NT_Rel-Spo_like"/>
    <property type="match status" value="1"/>
</dbReference>
<dbReference type="OrthoDB" id="1694513at2"/>
<organism evidence="3 4">
    <name type="scientific">Desulfocucumis palustris</name>
    <dbReference type="NCBI Taxonomy" id="1898651"/>
    <lineage>
        <taxon>Bacteria</taxon>
        <taxon>Bacillati</taxon>
        <taxon>Bacillota</taxon>
        <taxon>Clostridia</taxon>
        <taxon>Eubacteriales</taxon>
        <taxon>Desulfocucumaceae</taxon>
        <taxon>Desulfocucumis</taxon>
    </lineage>
</organism>
<accession>A0A2L2X9I6</accession>